<dbReference type="eggNOG" id="ENOG502QUKR">
    <property type="taxonomic scope" value="Eukaryota"/>
</dbReference>
<feature type="region of interest" description="Disordered" evidence="1">
    <location>
        <begin position="289"/>
        <end position="330"/>
    </location>
</feature>
<dbReference type="RefSeq" id="XP_010763233.1">
    <property type="nucleotide sequence ID" value="XM_010764931.1"/>
</dbReference>
<organism evidence="3 4">
    <name type="scientific">Paracoccidioides brasiliensis (strain Pb18)</name>
    <dbReference type="NCBI Taxonomy" id="502780"/>
    <lineage>
        <taxon>Eukaryota</taxon>
        <taxon>Fungi</taxon>
        <taxon>Dikarya</taxon>
        <taxon>Ascomycota</taxon>
        <taxon>Pezizomycotina</taxon>
        <taxon>Eurotiomycetes</taxon>
        <taxon>Eurotiomycetidae</taxon>
        <taxon>Onygenales</taxon>
        <taxon>Ajellomycetaceae</taxon>
        <taxon>Paracoccidioides</taxon>
    </lineage>
</organism>
<dbReference type="PANTHER" id="PTHR21248:SF22">
    <property type="entry name" value="PHOSPHOLIPASE D"/>
    <property type="match status" value="1"/>
</dbReference>
<protein>
    <recommendedName>
        <fullName evidence="2">PLD phosphodiesterase domain-containing protein</fullName>
    </recommendedName>
</protein>
<dbReference type="PANTHER" id="PTHR21248">
    <property type="entry name" value="CARDIOLIPIN SYNTHASE"/>
    <property type="match status" value="1"/>
</dbReference>
<dbReference type="OMA" id="FHAKYMV"/>
<dbReference type="KEGG" id="pbn:PADG_07908"/>
<feature type="domain" description="PLD phosphodiesterase" evidence="2">
    <location>
        <begin position="223"/>
        <end position="250"/>
    </location>
</feature>
<evidence type="ECO:0000313" key="4">
    <source>
        <dbReference type="Proteomes" id="UP000001628"/>
    </source>
</evidence>
<dbReference type="Proteomes" id="UP000001628">
    <property type="component" value="Unassembled WGS sequence"/>
</dbReference>
<dbReference type="CDD" id="cd00138">
    <property type="entry name" value="PLDc_SF"/>
    <property type="match status" value="2"/>
</dbReference>
<gene>
    <name evidence="3" type="ORF">PADG_07908</name>
</gene>
<evidence type="ECO:0000256" key="1">
    <source>
        <dbReference type="SAM" id="MobiDB-lite"/>
    </source>
</evidence>
<dbReference type="HOGENOM" id="CLU_008053_1_0_1"/>
<reference evidence="3 4" key="1">
    <citation type="journal article" date="2011" name="PLoS Genet.">
        <title>Comparative genomic analysis of human fungal pathogens causing paracoccidioidomycosis.</title>
        <authorList>
            <person name="Desjardins C.A."/>
            <person name="Champion M.D."/>
            <person name="Holder J.W."/>
            <person name="Muszewska A."/>
            <person name="Goldberg J."/>
            <person name="Bailao A.M."/>
            <person name="Brigido M.M."/>
            <person name="Ferreira M.E."/>
            <person name="Garcia A.M."/>
            <person name="Grynberg M."/>
            <person name="Gujja S."/>
            <person name="Heiman D.I."/>
            <person name="Henn M.R."/>
            <person name="Kodira C.D."/>
            <person name="Leon-Narvaez H."/>
            <person name="Longo L.V."/>
            <person name="Ma L.J."/>
            <person name="Malavazi I."/>
            <person name="Matsuo A.L."/>
            <person name="Morais F.V."/>
            <person name="Pereira M."/>
            <person name="Rodriguez-Brito S."/>
            <person name="Sakthikumar S."/>
            <person name="Salem-Izacc S.M."/>
            <person name="Sykes S.M."/>
            <person name="Teixeira M.M."/>
            <person name="Vallejo M.C."/>
            <person name="Walter M.E."/>
            <person name="Yandava C."/>
            <person name="Young S."/>
            <person name="Zeng Q."/>
            <person name="Zucker J."/>
            <person name="Felipe M.S."/>
            <person name="Goldman G.H."/>
            <person name="Haas B.J."/>
            <person name="McEwen J.G."/>
            <person name="Nino-Vega G."/>
            <person name="Puccia R."/>
            <person name="San-Blas G."/>
            <person name="Soares C.M."/>
            <person name="Birren B.W."/>
            <person name="Cuomo C.A."/>
        </authorList>
    </citation>
    <scope>NUCLEOTIDE SEQUENCE [LARGE SCALE GENOMIC DNA]</scope>
    <source>
        <strain evidence="3 4">Pb18</strain>
    </source>
</reference>
<dbReference type="InterPro" id="IPR025202">
    <property type="entry name" value="PLD-like_dom"/>
</dbReference>
<dbReference type="Pfam" id="PF13091">
    <property type="entry name" value="PLDc_2"/>
    <property type="match status" value="1"/>
</dbReference>
<accession>C1GKQ1</accession>
<dbReference type="AlphaFoldDB" id="C1GKQ1"/>
<dbReference type="InParanoid" id="C1GKQ1"/>
<dbReference type="InterPro" id="IPR001736">
    <property type="entry name" value="PLipase_D/transphosphatidylase"/>
</dbReference>
<dbReference type="GO" id="GO:0030572">
    <property type="term" value="F:phosphatidyltransferase activity"/>
    <property type="evidence" value="ECO:0007669"/>
    <property type="project" value="UniProtKB-ARBA"/>
</dbReference>
<name>C1GKQ1_PARBD</name>
<dbReference type="GeneID" id="22586309"/>
<dbReference type="SUPFAM" id="SSF56024">
    <property type="entry name" value="Phospholipase D/nuclease"/>
    <property type="match status" value="2"/>
</dbReference>
<dbReference type="EMBL" id="KN275969">
    <property type="protein sequence ID" value="EEH43088.2"/>
    <property type="molecule type" value="Genomic_DNA"/>
</dbReference>
<evidence type="ECO:0000313" key="3">
    <source>
        <dbReference type="EMBL" id="EEH43088.2"/>
    </source>
</evidence>
<dbReference type="Gene3D" id="3.30.870.10">
    <property type="entry name" value="Endonuclease Chain A"/>
    <property type="match status" value="2"/>
</dbReference>
<feature type="domain" description="PLD phosphodiesterase" evidence="2">
    <location>
        <begin position="523"/>
        <end position="550"/>
    </location>
</feature>
<dbReference type="OrthoDB" id="9997422at2759"/>
<dbReference type="PROSITE" id="PS50035">
    <property type="entry name" value="PLD"/>
    <property type="match status" value="2"/>
</dbReference>
<proteinExistence type="predicted"/>
<sequence length="632" mass="71067">MFPEWIYELCREGSTVTLEVANDPDSAARDIIDRLFRPPQNSLCGGCDGGHQRKRNKHLDLQQAYLCGRWGDQRPSDLFLQIFHDVVCTLDRDPMAGLTSPALLGSSGVVPLTIIAPTPDICRHMANCIVRADKEVFLATNYWIFSRCSTIITDALREISVRAGKRGTRVVVKIMYDRAQLKQIFKNRLFVYPKVATDIHVQLPPPEHIPNLDLEVMNYHGPVLGTFHSKFMIVDRRLALLQSNNIQDNDNLEMLVRLEGPIVDSLYDMAIILWNAKMRPMLPMINSPAASDQPPSFADHISRTGPERVPGTMPTESQARTMESTDNPARDCEEYLPDIAAEAAGIQARLRRRGFEHKVEAIARPLNIIKRPDGIGDAPEWPEEDDMIPYILHSPHKPFPMALVCREPWPALNRSSVYTPQNVAFLSAIRNAQRTIFIQTPNLNAEYLLDPILDAVRRGVVVTCYLSLGYSDAGQLLPFQNGTNEMISNRLYNSLRSEAEKSRLRIYNYVAKDQTRPINNKFKQRSCHIKLMIIDEHIAIQGSGNLDTQSFFHSQEANVLLDSTDVCQTWLEGLRRNQNTATYGAVNPQDGCWHDPVTGEMAEGSIGVDPGRFSWMKGIVGVIQRVQGAGGF</sequence>
<dbReference type="GO" id="GO:0032049">
    <property type="term" value="P:cardiolipin biosynthetic process"/>
    <property type="evidence" value="ECO:0007669"/>
    <property type="project" value="UniProtKB-ARBA"/>
</dbReference>
<feature type="compositionally biased region" description="Polar residues" evidence="1">
    <location>
        <begin position="314"/>
        <end position="327"/>
    </location>
</feature>
<keyword evidence="4" id="KW-1185">Reference proteome</keyword>
<dbReference type="VEuPathDB" id="FungiDB:PADG_07908"/>
<dbReference type="SMART" id="SM00155">
    <property type="entry name" value="PLDc"/>
    <property type="match status" value="2"/>
</dbReference>
<evidence type="ECO:0000259" key="2">
    <source>
        <dbReference type="PROSITE" id="PS50035"/>
    </source>
</evidence>